<feature type="transmembrane region" description="Helical" evidence="7">
    <location>
        <begin position="38"/>
        <end position="56"/>
    </location>
</feature>
<dbReference type="Gene3D" id="1.20.144.10">
    <property type="entry name" value="Phosphatidic acid phosphatase type 2/haloperoxidase"/>
    <property type="match status" value="2"/>
</dbReference>
<dbReference type="InterPro" id="IPR000326">
    <property type="entry name" value="PAP2/HPO"/>
</dbReference>
<feature type="transmembrane region" description="Helical" evidence="7">
    <location>
        <begin position="198"/>
        <end position="215"/>
    </location>
</feature>
<gene>
    <name evidence="9" type="ORF">QO011_001328</name>
</gene>
<feature type="domain" description="Phosphatidic acid phosphatase type 2/haloperoxidase" evidence="8">
    <location>
        <begin position="117"/>
        <end position="236"/>
    </location>
</feature>
<evidence type="ECO:0000256" key="2">
    <source>
        <dbReference type="ARBA" id="ARBA00022475"/>
    </source>
</evidence>
<comment type="subcellular location">
    <subcellularLocation>
        <location evidence="1">Cell membrane</location>
        <topology evidence="1">Multi-pass membrane protein</topology>
    </subcellularLocation>
</comment>
<dbReference type="Proteomes" id="UP001242480">
    <property type="component" value="Unassembled WGS sequence"/>
</dbReference>
<evidence type="ECO:0000256" key="3">
    <source>
        <dbReference type="ARBA" id="ARBA00022692"/>
    </source>
</evidence>
<evidence type="ECO:0000313" key="10">
    <source>
        <dbReference type="Proteomes" id="UP001242480"/>
    </source>
</evidence>
<protein>
    <submittedName>
        <fullName evidence="9">Undecaprenyl-diphosphatase</fullName>
        <ecNumber evidence="9">3.6.1.27</ecNumber>
    </submittedName>
</protein>
<proteinExistence type="predicted"/>
<dbReference type="Pfam" id="PF01569">
    <property type="entry name" value="PAP2"/>
    <property type="match status" value="1"/>
</dbReference>
<feature type="transmembrane region" description="Helical" evidence="7">
    <location>
        <begin position="221"/>
        <end position="240"/>
    </location>
</feature>
<name>A0ABU0J4H2_9HYPH</name>
<keyword evidence="2" id="KW-1003">Cell membrane</keyword>
<keyword evidence="3 7" id="KW-0812">Transmembrane</keyword>
<keyword evidence="6 7" id="KW-0472">Membrane</keyword>
<dbReference type="GO" id="GO:0050380">
    <property type="term" value="F:undecaprenyl-diphosphatase activity"/>
    <property type="evidence" value="ECO:0007669"/>
    <property type="project" value="UniProtKB-EC"/>
</dbReference>
<evidence type="ECO:0000313" key="9">
    <source>
        <dbReference type="EMBL" id="MDQ0468328.1"/>
    </source>
</evidence>
<sequence length="275" mass="29142">MSEAEPGRARRLAALRAVWRKLAGPPRAVLRASGGRRLVAAVGVAVLATAAAMLLLDPIGLDAVGTWSRSTMRVFRTITSFGDSAWYLVPSGLALIALGFVPPASRRVEAALGEIWLRFAFFFLAVAGTGIAVNVGKRLIGRVRPLHVEPGMVWHFEPLGWKSAAASFPSGHATTAFAVVTALALLGGPRFVRLGLPWLVAGALLVCLSRVVLGAHFPSDVMAGALFGTLGTWWFAHFLARRRLVFRQTAPGALALRGAHASKTLRAVLAGDKVS</sequence>
<evidence type="ECO:0000259" key="8">
    <source>
        <dbReference type="SMART" id="SM00014"/>
    </source>
</evidence>
<dbReference type="PANTHER" id="PTHR14969">
    <property type="entry name" value="SPHINGOSINE-1-PHOSPHATE PHOSPHOHYDROLASE"/>
    <property type="match status" value="1"/>
</dbReference>
<comment type="caution">
    <text evidence="9">The sequence shown here is derived from an EMBL/GenBank/DDBJ whole genome shotgun (WGS) entry which is preliminary data.</text>
</comment>
<evidence type="ECO:0000256" key="4">
    <source>
        <dbReference type="ARBA" id="ARBA00022801"/>
    </source>
</evidence>
<feature type="transmembrane region" description="Helical" evidence="7">
    <location>
        <begin position="85"/>
        <end position="103"/>
    </location>
</feature>
<dbReference type="InterPro" id="IPR036938">
    <property type="entry name" value="PAP2/HPO_sf"/>
</dbReference>
<evidence type="ECO:0000256" key="1">
    <source>
        <dbReference type="ARBA" id="ARBA00004651"/>
    </source>
</evidence>
<evidence type="ECO:0000256" key="5">
    <source>
        <dbReference type="ARBA" id="ARBA00022989"/>
    </source>
</evidence>
<keyword evidence="10" id="KW-1185">Reference proteome</keyword>
<reference evidence="9 10" key="1">
    <citation type="submission" date="2023-07" db="EMBL/GenBank/DDBJ databases">
        <title>Genomic Encyclopedia of Type Strains, Phase IV (KMG-IV): sequencing the most valuable type-strain genomes for metagenomic binning, comparative biology and taxonomic classification.</title>
        <authorList>
            <person name="Goeker M."/>
        </authorList>
    </citation>
    <scope>NUCLEOTIDE SEQUENCE [LARGE SCALE GENOMIC DNA]</scope>
    <source>
        <strain evidence="9 10">DSM 19619</strain>
    </source>
</reference>
<dbReference type="EMBL" id="JAUSVX010000002">
    <property type="protein sequence ID" value="MDQ0468328.1"/>
    <property type="molecule type" value="Genomic_DNA"/>
</dbReference>
<keyword evidence="4 9" id="KW-0378">Hydrolase</keyword>
<organism evidence="9 10">
    <name type="scientific">Labrys wisconsinensis</name>
    <dbReference type="NCBI Taxonomy" id="425677"/>
    <lineage>
        <taxon>Bacteria</taxon>
        <taxon>Pseudomonadati</taxon>
        <taxon>Pseudomonadota</taxon>
        <taxon>Alphaproteobacteria</taxon>
        <taxon>Hyphomicrobiales</taxon>
        <taxon>Xanthobacteraceae</taxon>
        <taxon>Labrys</taxon>
    </lineage>
</organism>
<accession>A0ABU0J4H2</accession>
<dbReference type="PANTHER" id="PTHR14969:SF62">
    <property type="entry name" value="DECAPRENYLPHOSPHORYL-5-PHOSPHORIBOSE PHOSPHATASE RV3807C-RELATED"/>
    <property type="match status" value="1"/>
</dbReference>
<dbReference type="SUPFAM" id="SSF48317">
    <property type="entry name" value="Acid phosphatase/Vanadium-dependent haloperoxidase"/>
    <property type="match status" value="1"/>
</dbReference>
<dbReference type="EC" id="3.6.1.27" evidence="9"/>
<dbReference type="SMART" id="SM00014">
    <property type="entry name" value="acidPPc"/>
    <property type="match status" value="1"/>
</dbReference>
<feature type="transmembrane region" description="Helical" evidence="7">
    <location>
        <begin position="115"/>
        <end position="136"/>
    </location>
</feature>
<dbReference type="RefSeq" id="WP_307269407.1">
    <property type="nucleotide sequence ID" value="NZ_JAUSVX010000002.1"/>
</dbReference>
<evidence type="ECO:0000256" key="7">
    <source>
        <dbReference type="SAM" id="Phobius"/>
    </source>
</evidence>
<feature type="transmembrane region" description="Helical" evidence="7">
    <location>
        <begin position="164"/>
        <end position="186"/>
    </location>
</feature>
<evidence type="ECO:0000256" key="6">
    <source>
        <dbReference type="ARBA" id="ARBA00023136"/>
    </source>
</evidence>
<keyword evidence="5 7" id="KW-1133">Transmembrane helix</keyword>